<name>A0A238JYR2_9RHOB</name>
<accession>A0A238JYR2</accession>
<protein>
    <submittedName>
        <fullName evidence="3">YHS domain protein</fullName>
    </submittedName>
</protein>
<dbReference type="InterPro" id="IPR007029">
    <property type="entry name" value="YHS_dom"/>
</dbReference>
<dbReference type="NCBIfam" id="NF041384">
    <property type="entry name" value="YHS_seleno_dom"/>
    <property type="match status" value="1"/>
</dbReference>
<keyword evidence="1" id="KW-0732">Signal</keyword>
<reference evidence="3 4" key="1">
    <citation type="submission" date="2017-05" db="EMBL/GenBank/DDBJ databases">
        <authorList>
            <person name="Song R."/>
            <person name="Chenine A.L."/>
            <person name="Ruprecht R.M."/>
        </authorList>
    </citation>
    <scope>NUCLEOTIDE SEQUENCE [LARGE SCALE GENOMIC DNA]</scope>
    <source>
        <strain evidence="3 4">CECT 8663</strain>
    </source>
</reference>
<dbReference type="PROSITE" id="PS51318">
    <property type="entry name" value="TAT"/>
    <property type="match status" value="1"/>
</dbReference>
<dbReference type="OrthoDB" id="344729at2"/>
<dbReference type="EMBL" id="FXYH01000002">
    <property type="protein sequence ID" value="SMX35643.1"/>
    <property type="molecule type" value="Genomic_DNA"/>
</dbReference>
<sequence>MTQISRRSFLGRSLAGLALAAPAVLATSHAAMAAEPEIYAEGGIAIDGSDAVAYFDGNGPVTGSADFTVDWKGSTWQFASAENAAKFKADPEAYAPQFGGYCAYAASLGYVAPTLPEAWTIYEGKLYLNANLRARELWLKDVPGNIAKGEANWPGILG</sequence>
<feature type="chain" id="PRO_5013189734" evidence="1">
    <location>
        <begin position="34"/>
        <end position="158"/>
    </location>
</feature>
<dbReference type="Pfam" id="PF04945">
    <property type="entry name" value="YHS"/>
    <property type="match status" value="1"/>
</dbReference>
<evidence type="ECO:0000259" key="2">
    <source>
        <dbReference type="Pfam" id="PF04945"/>
    </source>
</evidence>
<dbReference type="InterPro" id="IPR006311">
    <property type="entry name" value="TAT_signal"/>
</dbReference>
<keyword evidence="4" id="KW-1185">Reference proteome</keyword>
<feature type="domain" description="YHS" evidence="2">
    <location>
        <begin position="61"/>
        <end position="97"/>
    </location>
</feature>
<evidence type="ECO:0000256" key="1">
    <source>
        <dbReference type="SAM" id="SignalP"/>
    </source>
</evidence>
<dbReference type="RefSeq" id="WP_097803391.1">
    <property type="nucleotide sequence ID" value="NZ_FXYH01000002.1"/>
</dbReference>
<dbReference type="Proteomes" id="UP000220836">
    <property type="component" value="Unassembled WGS sequence"/>
</dbReference>
<feature type="signal peptide" evidence="1">
    <location>
        <begin position="1"/>
        <end position="33"/>
    </location>
</feature>
<gene>
    <name evidence="3" type="ORF">PEV8663_00544</name>
</gene>
<dbReference type="AlphaFoldDB" id="A0A238JYR2"/>
<evidence type="ECO:0000313" key="3">
    <source>
        <dbReference type="EMBL" id="SMX35643.1"/>
    </source>
</evidence>
<proteinExistence type="predicted"/>
<organism evidence="3 4">
    <name type="scientific">Pelagimonas varians</name>
    <dbReference type="NCBI Taxonomy" id="696760"/>
    <lineage>
        <taxon>Bacteria</taxon>
        <taxon>Pseudomonadati</taxon>
        <taxon>Pseudomonadota</taxon>
        <taxon>Alphaproteobacteria</taxon>
        <taxon>Rhodobacterales</taxon>
        <taxon>Roseobacteraceae</taxon>
        <taxon>Pelagimonas</taxon>
    </lineage>
</organism>
<evidence type="ECO:0000313" key="4">
    <source>
        <dbReference type="Proteomes" id="UP000220836"/>
    </source>
</evidence>